<gene>
    <name evidence="1" type="ORF">FDF74_09405</name>
</gene>
<name>A0A6M0RCU5_9CLOT</name>
<dbReference type="Proteomes" id="UP000473885">
    <property type="component" value="Unassembled WGS sequence"/>
</dbReference>
<accession>A0A6M0RCU5</accession>
<organism evidence="1 2">
    <name type="scientific">Clostridium niameyense</name>
    <dbReference type="NCBI Taxonomy" id="1622073"/>
    <lineage>
        <taxon>Bacteria</taxon>
        <taxon>Bacillati</taxon>
        <taxon>Bacillota</taxon>
        <taxon>Clostridia</taxon>
        <taxon>Eubacteriales</taxon>
        <taxon>Clostridiaceae</taxon>
        <taxon>Clostridium</taxon>
    </lineage>
</organism>
<dbReference type="RefSeq" id="WP_163249446.1">
    <property type="nucleotide sequence ID" value="NZ_SXDP01000007.1"/>
</dbReference>
<dbReference type="SUPFAM" id="SSF50814">
    <property type="entry name" value="Lipocalins"/>
    <property type="match status" value="1"/>
</dbReference>
<evidence type="ECO:0000313" key="1">
    <source>
        <dbReference type="EMBL" id="NEZ47409.1"/>
    </source>
</evidence>
<dbReference type="AlphaFoldDB" id="A0A6M0RCU5"/>
<dbReference type="InterPro" id="IPR015231">
    <property type="entry name" value="DUF1934"/>
</dbReference>
<comment type="caution">
    <text evidence="1">The sequence shown here is derived from an EMBL/GenBank/DDBJ whole genome shotgun (WGS) entry which is preliminary data.</text>
</comment>
<protein>
    <submittedName>
        <fullName evidence="1">DUF1934 domain-containing protein</fullName>
    </submittedName>
</protein>
<proteinExistence type="predicted"/>
<dbReference type="EMBL" id="SXDP01000007">
    <property type="protein sequence ID" value="NEZ47409.1"/>
    <property type="molecule type" value="Genomic_DNA"/>
</dbReference>
<evidence type="ECO:0000313" key="2">
    <source>
        <dbReference type="Proteomes" id="UP000473885"/>
    </source>
</evidence>
<dbReference type="Pfam" id="PF09148">
    <property type="entry name" value="DUF1934"/>
    <property type="match status" value="1"/>
</dbReference>
<sequence>MKKRALIHVLSSQPENDKKEESIEVVTPGSFYKKDNDYYAVYEETEISGMEGTTTTLKIGANKFSLIRMGSTTTKMEFEEDKEKISMYSTPYGTLEINIITKELQINVDDTGGEIFISYDMGISGEDTQHINLDIKIRPQ</sequence>
<reference evidence="1 2" key="1">
    <citation type="submission" date="2019-04" db="EMBL/GenBank/DDBJ databases">
        <title>Genome sequencing of Clostridium botulinum Groups I-IV and Clostridium butyricum.</title>
        <authorList>
            <person name="Brunt J."/>
            <person name="Van Vliet A.H.M."/>
            <person name="Stringer S.C."/>
            <person name="Carter A.T."/>
            <person name="Peck M.W."/>
        </authorList>
    </citation>
    <scope>NUCLEOTIDE SEQUENCE [LARGE SCALE GENOMIC DNA]</scope>
    <source>
        <strain evidence="1 2">IFR 18/094</strain>
    </source>
</reference>
<dbReference type="InterPro" id="IPR012674">
    <property type="entry name" value="Calycin"/>
</dbReference>
<dbReference type="Gene3D" id="2.40.128.20">
    <property type="match status" value="1"/>
</dbReference>
<keyword evidence="2" id="KW-1185">Reference proteome</keyword>